<protein>
    <submittedName>
        <fullName evidence="1">Uncharacterized protein</fullName>
    </submittedName>
</protein>
<dbReference type="EMBL" id="WAEM01000001">
    <property type="protein sequence ID" value="KAB1158232.1"/>
    <property type="molecule type" value="Genomic_DNA"/>
</dbReference>
<name>A0A7J5AKU8_9FLAO</name>
<dbReference type="AlphaFoldDB" id="A0A7J5AKU8"/>
<gene>
    <name evidence="1" type="ORF">F6464_00530</name>
</gene>
<dbReference type="Proteomes" id="UP000490922">
    <property type="component" value="Unassembled WGS sequence"/>
</dbReference>
<accession>A0A7J5AKU8</accession>
<comment type="caution">
    <text evidence="1">The sequence shown here is derived from an EMBL/GenBank/DDBJ whole genome shotgun (WGS) entry which is preliminary data.</text>
</comment>
<dbReference type="OrthoDB" id="768192at2"/>
<sequence length="160" mass="18230">MKNLHLFLLLLFCIGFQNCKKNQNQKDVKAINTDTEVPINTICYKALYENDTIELKINTLKNRKITGNMVMKIFNRPNKVGKLAGEFRGDTLFAAYTFIQGANTKVTYKNPIALLKQGSNLILGNGKMETIMGATYFVKGIPIDFDRVKYKFKTVECEMD</sequence>
<organism evidence="1 2">
    <name type="scientific">Flavobacterium luteum</name>
    <dbReference type="NCBI Taxonomy" id="2026654"/>
    <lineage>
        <taxon>Bacteria</taxon>
        <taxon>Pseudomonadati</taxon>
        <taxon>Bacteroidota</taxon>
        <taxon>Flavobacteriia</taxon>
        <taxon>Flavobacteriales</taxon>
        <taxon>Flavobacteriaceae</taxon>
        <taxon>Flavobacterium</taxon>
    </lineage>
</organism>
<evidence type="ECO:0000313" key="2">
    <source>
        <dbReference type="Proteomes" id="UP000490922"/>
    </source>
</evidence>
<keyword evidence="2" id="KW-1185">Reference proteome</keyword>
<evidence type="ECO:0000313" key="1">
    <source>
        <dbReference type="EMBL" id="KAB1158232.1"/>
    </source>
</evidence>
<proteinExistence type="predicted"/>
<reference evidence="1 2" key="1">
    <citation type="submission" date="2019-09" db="EMBL/GenBank/DDBJ databases">
        <title>Flavobacterium sp. nov., isolated from glacier ice.</title>
        <authorList>
            <person name="Liu Q."/>
        </authorList>
    </citation>
    <scope>NUCLEOTIDE SEQUENCE [LARGE SCALE GENOMIC DNA]</scope>
    <source>
        <strain evidence="1 2">NBRC 112527</strain>
    </source>
</reference>